<dbReference type="AlphaFoldDB" id="A0ABC8TTW3"/>
<organism evidence="2 3">
    <name type="scientific">Ilex paraguariensis</name>
    <name type="common">yerba mate</name>
    <dbReference type="NCBI Taxonomy" id="185542"/>
    <lineage>
        <taxon>Eukaryota</taxon>
        <taxon>Viridiplantae</taxon>
        <taxon>Streptophyta</taxon>
        <taxon>Embryophyta</taxon>
        <taxon>Tracheophyta</taxon>
        <taxon>Spermatophyta</taxon>
        <taxon>Magnoliopsida</taxon>
        <taxon>eudicotyledons</taxon>
        <taxon>Gunneridae</taxon>
        <taxon>Pentapetalae</taxon>
        <taxon>asterids</taxon>
        <taxon>campanulids</taxon>
        <taxon>Aquifoliales</taxon>
        <taxon>Aquifoliaceae</taxon>
        <taxon>Ilex</taxon>
    </lineage>
</organism>
<gene>
    <name evidence="1" type="ORF">ILEXP_LOCUS35912</name>
    <name evidence="2" type="ORF">ILEXP_LOCUS40444</name>
</gene>
<proteinExistence type="predicted"/>
<keyword evidence="3" id="KW-1185">Reference proteome</keyword>
<reference evidence="2 3" key="1">
    <citation type="submission" date="2024-02" db="EMBL/GenBank/DDBJ databases">
        <authorList>
            <person name="Vignale AGUSTIN F."/>
            <person name="Sosa J E."/>
            <person name="Modenutti C."/>
        </authorList>
    </citation>
    <scope>NUCLEOTIDE SEQUENCE [LARGE SCALE GENOMIC DNA]</scope>
</reference>
<evidence type="ECO:0000313" key="3">
    <source>
        <dbReference type="Proteomes" id="UP001642360"/>
    </source>
</evidence>
<sequence length="147" mass="15801">MPPTLHGEYLRYTDFPRWIFVDELKLSSSSLTKLSQSSITPLIIVASTSSSGHLGPIGLGSSLVDSSSHIPSFSSTSSPQVGYLKIVLPFSLSLPNCHITNTSVSTHPMTNRSKSRRSPYPICSLASLALSSSPSHLLTVIEIMLSQ</sequence>
<name>A0ABC8TTW3_9AQUA</name>
<comment type="caution">
    <text evidence="2">The sequence shown here is derived from an EMBL/GenBank/DDBJ whole genome shotgun (WGS) entry which is preliminary data.</text>
</comment>
<dbReference type="EMBL" id="CAUOFW020005613">
    <property type="protein sequence ID" value="CAK9170923.1"/>
    <property type="molecule type" value="Genomic_DNA"/>
</dbReference>
<accession>A0ABC8TTW3</accession>
<dbReference type="EMBL" id="CAUOFW020004657">
    <property type="protein sequence ID" value="CAK9166678.1"/>
    <property type="molecule type" value="Genomic_DNA"/>
</dbReference>
<protein>
    <submittedName>
        <fullName evidence="2">Uncharacterized protein</fullName>
    </submittedName>
</protein>
<evidence type="ECO:0000313" key="2">
    <source>
        <dbReference type="EMBL" id="CAK9170923.1"/>
    </source>
</evidence>
<dbReference type="Proteomes" id="UP001642360">
    <property type="component" value="Unassembled WGS sequence"/>
</dbReference>
<evidence type="ECO:0000313" key="1">
    <source>
        <dbReference type="EMBL" id="CAK9166678.1"/>
    </source>
</evidence>